<keyword evidence="10" id="KW-1185">Reference proteome</keyword>
<evidence type="ECO:0000256" key="6">
    <source>
        <dbReference type="ARBA" id="ARBA00038076"/>
    </source>
</evidence>
<feature type="transmembrane region" description="Helical" evidence="7">
    <location>
        <begin position="432"/>
        <end position="452"/>
    </location>
</feature>
<evidence type="ECO:0000256" key="4">
    <source>
        <dbReference type="ARBA" id="ARBA00022989"/>
    </source>
</evidence>
<feature type="transmembrane region" description="Helical" evidence="7">
    <location>
        <begin position="408"/>
        <end position="426"/>
    </location>
</feature>
<feature type="domain" description="ABC3 transporter permease C-terminal" evidence="8">
    <location>
        <begin position="272"/>
        <end position="387"/>
    </location>
</feature>
<keyword evidence="4 7" id="KW-1133">Transmembrane helix</keyword>
<dbReference type="InterPro" id="IPR003838">
    <property type="entry name" value="ABC3_permease_C"/>
</dbReference>
<feature type="transmembrane region" description="Helical" evidence="7">
    <location>
        <begin position="806"/>
        <end position="826"/>
    </location>
</feature>
<comment type="similarity">
    <text evidence="6">Belongs to the ABC-4 integral membrane protein family.</text>
</comment>
<evidence type="ECO:0000256" key="3">
    <source>
        <dbReference type="ARBA" id="ARBA00022692"/>
    </source>
</evidence>
<feature type="transmembrane region" description="Helical" evidence="7">
    <location>
        <begin position="711"/>
        <end position="739"/>
    </location>
</feature>
<proteinExistence type="inferred from homology"/>
<dbReference type="EMBL" id="JAERWK010000021">
    <property type="protein sequence ID" value="MBM9468936.1"/>
    <property type="molecule type" value="Genomic_DNA"/>
</dbReference>
<dbReference type="AlphaFoldDB" id="A0A938YG72"/>
<gene>
    <name evidence="9" type="ORF">JL106_16750</name>
</gene>
<dbReference type="PANTHER" id="PTHR30572">
    <property type="entry name" value="MEMBRANE COMPONENT OF TRANSPORTER-RELATED"/>
    <property type="match status" value="1"/>
</dbReference>
<evidence type="ECO:0000256" key="5">
    <source>
        <dbReference type="ARBA" id="ARBA00023136"/>
    </source>
</evidence>
<name>A0A938YG72_9ACTN</name>
<dbReference type="InterPro" id="IPR050250">
    <property type="entry name" value="Macrolide_Exporter_MacB"/>
</dbReference>
<dbReference type="GO" id="GO:0005886">
    <property type="term" value="C:plasma membrane"/>
    <property type="evidence" value="ECO:0007669"/>
    <property type="project" value="UniProtKB-SubCell"/>
</dbReference>
<dbReference type="PANTHER" id="PTHR30572:SF4">
    <property type="entry name" value="ABC TRANSPORTER PERMEASE YTRF"/>
    <property type="match status" value="1"/>
</dbReference>
<feature type="transmembrane region" description="Helical" evidence="7">
    <location>
        <begin position="760"/>
        <end position="786"/>
    </location>
</feature>
<evidence type="ECO:0000256" key="1">
    <source>
        <dbReference type="ARBA" id="ARBA00004651"/>
    </source>
</evidence>
<comment type="caution">
    <text evidence="9">The sequence shown here is derived from an EMBL/GenBank/DDBJ whole genome shotgun (WGS) entry which is preliminary data.</text>
</comment>
<evidence type="ECO:0000256" key="7">
    <source>
        <dbReference type="SAM" id="Phobius"/>
    </source>
</evidence>
<accession>A0A938YG72</accession>
<sequence length="844" mass="83675">MSGRSTGTATGRALAQLRATPSRFVAVTLAVLLGVGFVATIVVFTGTFSAGLRASVGAEYARGDVVVSDDTGAADDAERLATVTATPGVAAAALLDRVYAEFRAPAAQGFLRVNGFIEDDRLSWLDLQDGRAPVGPGEVLVDRVTADRTSLTVGDVVALTVPGHDDGTEVIEDRTADATVVGIADSSASALAGASLQAWGGPALSDALEPDRTGSRIVVAAVPGTDVGSLIATLQQELGPDAMVRTSAEEGDAAVASMSSDADAITTVLLGFAAVAAVAAAIVIANTFTILVTQRARAVALLRCVGATTTQVRRQVLAEAAVLGVIGSLAGVAVGIGLGALAARLFDLDAGGLAADPVALAAAFGGGVMLTIVAAAVPAGRAARIAPLAALRTVPDGADQRPRRIRSVLAGLLTLGGAALLGLGVATPSLLVALPGGMAAAIGLLLFTPWFLPPLLRLLGGVGRLVGTPGSLAVANSTRHPRRAAAAAVGLMLGVGLIVTLQVGAETARASMDRSLADRYPVDATLTALDPADPDLPADLAARVAAVPGVTDVVALPGTVGALAELPDQGEVTVLGADPAAVPSPLATDDGTLLVPDWLVDPLYGQLSAGQTVTLQTPDGSRSFTVAAAPVDALGATSITFVTTAAAVTALTGAAGADAAMAVWASIPELDDLDRATAALQELSVGEAGAGLLLGGGAPERAALHEALGQMLLLATGLLAVAVIIALVGIGNTLSLSVLERTRESALLRALGLRRGQLALMLLIEAVLLAVAGTVVGVLAGVGFGWAGVAASLGETGGELVLSMPWGQLAGVLGLAVLAGILAAVLPARRATRTAPVTALADLG</sequence>
<feature type="transmembrane region" description="Helical" evidence="7">
    <location>
        <begin position="484"/>
        <end position="505"/>
    </location>
</feature>
<evidence type="ECO:0000259" key="8">
    <source>
        <dbReference type="Pfam" id="PF02687"/>
    </source>
</evidence>
<feature type="transmembrane region" description="Helical" evidence="7">
    <location>
        <begin position="24"/>
        <end position="44"/>
    </location>
</feature>
<feature type="domain" description="ABC3 transporter permease C-terminal" evidence="8">
    <location>
        <begin position="718"/>
        <end position="836"/>
    </location>
</feature>
<organism evidence="9 10">
    <name type="scientific">Nakamurella leprariae</name>
    <dbReference type="NCBI Taxonomy" id="2803911"/>
    <lineage>
        <taxon>Bacteria</taxon>
        <taxon>Bacillati</taxon>
        <taxon>Actinomycetota</taxon>
        <taxon>Actinomycetes</taxon>
        <taxon>Nakamurellales</taxon>
        <taxon>Nakamurellaceae</taxon>
        <taxon>Nakamurella</taxon>
    </lineage>
</organism>
<comment type="subcellular location">
    <subcellularLocation>
        <location evidence="1">Cell membrane</location>
        <topology evidence="1">Multi-pass membrane protein</topology>
    </subcellularLocation>
</comment>
<dbReference type="GO" id="GO:0022857">
    <property type="term" value="F:transmembrane transporter activity"/>
    <property type="evidence" value="ECO:0007669"/>
    <property type="project" value="TreeGrafter"/>
</dbReference>
<dbReference type="RefSeq" id="WP_205261891.1">
    <property type="nucleotide sequence ID" value="NZ_JAERWK010000021.1"/>
</dbReference>
<reference evidence="9" key="1">
    <citation type="submission" date="2021-01" db="EMBL/GenBank/DDBJ databases">
        <title>YIM 132084 draft genome.</title>
        <authorList>
            <person name="An D."/>
        </authorList>
    </citation>
    <scope>NUCLEOTIDE SEQUENCE</scope>
    <source>
        <strain evidence="9">YIM 132084</strain>
    </source>
</reference>
<dbReference type="Pfam" id="PF02687">
    <property type="entry name" value="FtsX"/>
    <property type="match status" value="2"/>
</dbReference>
<dbReference type="Proteomes" id="UP000663792">
    <property type="component" value="Unassembled WGS sequence"/>
</dbReference>
<keyword evidence="3 7" id="KW-0812">Transmembrane</keyword>
<evidence type="ECO:0000256" key="2">
    <source>
        <dbReference type="ARBA" id="ARBA00022475"/>
    </source>
</evidence>
<keyword evidence="5 7" id="KW-0472">Membrane</keyword>
<protein>
    <submittedName>
        <fullName evidence="9">FtsX-like permease family protein</fullName>
    </submittedName>
</protein>
<feature type="transmembrane region" description="Helical" evidence="7">
    <location>
        <begin position="268"/>
        <end position="293"/>
    </location>
</feature>
<feature type="transmembrane region" description="Helical" evidence="7">
    <location>
        <begin position="358"/>
        <end position="377"/>
    </location>
</feature>
<evidence type="ECO:0000313" key="9">
    <source>
        <dbReference type="EMBL" id="MBM9468936.1"/>
    </source>
</evidence>
<keyword evidence="2" id="KW-1003">Cell membrane</keyword>
<evidence type="ECO:0000313" key="10">
    <source>
        <dbReference type="Proteomes" id="UP000663792"/>
    </source>
</evidence>
<feature type="transmembrane region" description="Helical" evidence="7">
    <location>
        <begin position="320"/>
        <end position="346"/>
    </location>
</feature>